<dbReference type="PROSITE" id="PS00455">
    <property type="entry name" value="AMP_BINDING"/>
    <property type="match status" value="1"/>
</dbReference>
<dbReference type="Pfam" id="PF00501">
    <property type="entry name" value="AMP-binding"/>
    <property type="match status" value="1"/>
</dbReference>
<dbReference type="InterPro" id="IPR045851">
    <property type="entry name" value="AMP-bd_C_sf"/>
</dbReference>
<dbReference type="InterPro" id="IPR020845">
    <property type="entry name" value="AMP-binding_CS"/>
</dbReference>
<dbReference type="Gene3D" id="3.30.300.30">
    <property type="match status" value="1"/>
</dbReference>
<dbReference type="FunFam" id="3.30.300.30:FF:000008">
    <property type="entry name" value="2,3-dihydroxybenzoate-AMP ligase"/>
    <property type="match status" value="1"/>
</dbReference>
<evidence type="ECO:0000256" key="3">
    <source>
        <dbReference type="SAM" id="MobiDB-lite"/>
    </source>
</evidence>
<dbReference type="Gene3D" id="3.40.50.12780">
    <property type="entry name" value="N-terminal domain of ligase-like"/>
    <property type="match status" value="1"/>
</dbReference>
<evidence type="ECO:0000259" key="4">
    <source>
        <dbReference type="Pfam" id="PF00501"/>
    </source>
</evidence>
<dbReference type="RefSeq" id="WP_091725634.1">
    <property type="nucleotide sequence ID" value="NZ_LT629757.1"/>
</dbReference>
<gene>
    <name evidence="6" type="ORF">SAMN04488570_0496</name>
</gene>
<evidence type="ECO:0000256" key="1">
    <source>
        <dbReference type="ARBA" id="ARBA00006432"/>
    </source>
</evidence>
<evidence type="ECO:0000313" key="6">
    <source>
        <dbReference type="EMBL" id="SDR82774.1"/>
    </source>
</evidence>
<keyword evidence="7" id="KW-1185">Reference proteome</keyword>
<keyword evidence="2" id="KW-0436">Ligase</keyword>
<dbReference type="STRING" id="642780.SAMN04488570_0496"/>
<evidence type="ECO:0000256" key="2">
    <source>
        <dbReference type="ARBA" id="ARBA00022598"/>
    </source>
</evidence>
<comment type="similarity">
    <text evidence="1">Belongs to the ATP-dependent AMP-binding enzyme family.</text>
</comment>
<feature type="domain" description="AMP-dependent synthetase/ligase" evidence="4">
    <location>
        <begin position="57"/>
        <end position="407"/>
    </location>
</feature>
<dbReference type="InterPro" id="IPR000873">
    <property type="entry name" value="AMP-dep_synth/lig_dom"/>
</dbReference>
<proteinExistence type="inferred from homology"/>
<dbReference type="CDD" id="cd04433">
    <property type="entry name" value="AFD_class_I"/>
    <property type="match status" value="1"/>
</dbReference>
<dbReference type="InterPro" id="IPR042099">
    <property type="entry name" value="ANL_N_sf"/>
</dbReference>
<dbReference type="AlphaFoldDB" id="A0A1H1M7F4"/>
<dbReference type="GO" id="GO:0006631">
    <property type="term" value="P:fatty acid metabolic process"/>
    <property type="evidence" value="ECO:0007669"/>
    <property type="project" value="TreeGrafter"/>
</dbReference>
<protein>
    <submittedName>
        <fullName evidence="6">Fatty-acyl-CoA synthase</fullName>
    </submittedName>
</protein>
<dbReference type="InterPro" id="IPR025110">
    <property type="entry name" value="AMP-bd_C"/>
</dbReference>
<dbReference type="PANTHER" id="PTHR43201">
    <property type="entry name" value="ACYL-COA SYNTHETASE"/>
    <property type="match status" value="1"/>
</dbReference>
<evidence type="ECO:0000259" key="5">
    <source>
        <dbReference type="Pfam" id="PF13193"/>
    </source>
</evidence>
<sequence length="559" mass="60485">MFRQLGTQALRHARMVKVMAASGVIRPYGPRTLAGIATTLHQRGIGFAGGMHALAVRDPDGLGLVDELGELTWREVDERADRLAHGLHGIGVSEGDSVAVLCRNHRYFVDVSTALSKLGADILYLNTAFSAPQLGEVCRREKPVAIVHDEEFTDLVDASGTDLTRVVAWHDGEPASGRDVVLVEDLIAEGGADPVAVPGHTTRPVILTSGTTGTPKGAPRDETGLDGAVALLSRMPLRTGGRTYIAAPLFHTWGWAHLNLAMLLGSTLVLRRRFDPADCLATLREHECDAMVVIPVMMQRIMKLDPGERSGDWSFLQVVAASGSALPGDLATDWMDAFGENLYNTYGSTEVAWATIAQPQDMRDAPGTAGKPPYNTVVKIYDQDGQPVPQGESGRIFVGNTMLFGGYTGDTDEKKDMIDGLMSSGDVGRFDDQGRLFVDGRDDEMIVSGGENVFPQEVEDCLARHEAVQEVAAIGVDDDDYGTRLRAFVVTSGDVDEETLKAHVKDNLARYKVPREIVFLDELPRNATGKILKKDLKEHDVDGDGGREQDEPADEQSAS</sequence>
<feature type="region of interest" description="Disordered" evidence="3">
    <location>
        <begin position="531"/>
        <end position="559"/>
    </location>
</feature>
<feature type="domain" description="AMP-binding enzyme C-terminal" evidence="5">
    <location>
        <begin position="457"/>
        <end position="530"/>
    </location>
</feature>
<dbReference type="EMBL" id="LT629757">
    <property type="protein sequence ID" value="SDR82774.1"/>
    <property type="molecule type" value="Genomic_DNA"/>
</dbReference>
<dbReference type="Pfam" id="PF13193">
    <property type="entry name" value="AMP-binding_C"/>
    <property type="match status" value="1"/>
</dbReference>
<feature type="compositionally biased region" description="Basic and acidic residues" evidence="3">
    <location>
        <begin position="532"/>
        <end position="550"/>
    </location>
</feature>
<dbReference type="SUPFAM" id="SSF56801">
    <property type="entry name" value="Acetyl-CoA synthetase-like"/>
    <property type="match status" value="1"/>
</dbReference>
<reference evidence="7" key="1">
    <citation type="submission" date="2016-10" db="EMBL/GenBank/DDBJ databases">
        <authorList>
            <person name="Varghese N."/>
            <person name="Submissions S."/>
        </authorList>
    </citation>
    <scope>NUCLEOTIDE SEQUENCE [LARGE SCALE GENOMIC DNA]</scope>
    <source>
        <strain evidence="7">DSM 22127</strain>
    </source>
</reference>
<dbReference type="Proteomes" id="UP000198859">
    <property type="component" value="Chromosome I"/>
</dbReference>
<name>A0A1H1M7F4_9ACTN</name>
<dbReference type="OrthoDB" id="9803968at2"/>
<accession>A0A1H1M7F4</accession>
<feature type="region of interest" description="Disordered" evidence="3">
    <location>
        <begin position="199"/>
        <end position="222"/>
    </location>
</feature>
<organism evidence="6 7">
    <name type="scientific">Nocardioides scoriae</name>
    <dbReference type="NCBI Taxonomy" id="642780"/>
    <lineage>
        <taxon>Bacteria</taxon>
        <taxon>Bacillati</taxon>
        <taxon>Actinomycetota</taxon>
        <taxon>Actinomycetes</taxon>
        <taxon>Propionibacteriales</taxon>
        <taxon>Nocardioidaceae</taxon>
        <taxon>Nocardioides</taxon>
    </lineage>
</organism>
<evidence type="ECO:0000313" key="7">
    <source>
        <dbReference type="Proteomes" id="UP000198859"/>
    </source>
</evidence>
<dbReference type="GO" id="GO:0031956">
    <property type="term" value="F:medium-chain fatty acid-CoA ligase activity"/>
    <property type="evidence" value="ECO:0007669"/>
    <property type="project" value="TreeGrafter"/>
</dbReference>
<dbReference type="PANTHER" id="PTHR43201:SF5">
    <property type="entry name" value="MEDIUM-CHAIN ACYL-COA LIGASE ACSF2, MITOCHONDRIAL"/>
    <property type="match status" value="1"/>
</dbReference>